<reference evidence="3 4" key="1">
    <citation type="submission" date="2018-08" db="EMBL/GenBank/DDBJ databases">
        <title>Hydrogenophaga sp. LA-38 isolated from sludge.</title>
        <authorList>
            <person name="Im W.-T."/>
        </authorList>
    </citation>
    <scope>NUCLEOTIDE SEQUENCE [LARGE SCALE GENOMIC DNA]</scope>
    <source>
        <strain evidence="3 4">LA-38</strain>
    </source>
</reference>
<dbReference type="Pfam" id="PF04972">
    <property type="entry name" value="BON"/>
    <property type="match status" value="3"/>
</dbReference>
<dbReference type="Gene3D" id="3.30.1340.30">
    <property type="match status" value="3"/>
</dbReference>
<dbReference type="EMBL" id="QVLS01000005">
    <property type="protein sequence ID" value="RFP79337.1"/>
    <property type="molecule type" value="Genomic_DNA"/>
</dbReference>
<evidence type="ECO:0000256" key="1">
    <source>
        <dbReference type="ARBA" id="ARBA00022729"/>
    </source>
</evidence>
<evidence type="ECO:0000313" key="3">
    <source>
        <dbReference type="EMBL" id="RFP79337.1"/>
    </source>
</evidence>
<proteinExistence type="predicted"/>
<dbReference type="RefSeq" id="WP_116958764.1">
    <property type="nucleotide sequence ID" value="NZ_QVLS01000005.1"/>
</dbReference>
<dbReference type="InterPro" id="IPR007055">
    <property type="entry name" value="BON_dom"/>
</dbReference>
<comment type="caution">
    <text evidence="3">The sequence shown here is derived from an EMBL/GenBank/DDBJ whole genome shotgun (WGS) entry which is preliminary data.</text>
</comment>
<dbReference type="Proteomes" id="UP000261931">
    <property type="component" value="Unassembled WGS sequence"/>
</dbReference>
<feature type="domain" description="BON" evidence="2">
    <location>
        <begin position="78"/>
        <end position="146"/>
    </location>
</feature>
<evidence type="ECO:0000313" key="4">
    <source>
        <dbReference type="Proteomes" id="UP000261931"/>
    </source>
</evidence>
<dbReference type="PANTHER" id="PTHR34606:SF4">
    <property type="entry name" value="OUTER MEMBRANE LIPOPROTEIN DOLP"/>
    <property type="match status" value="1"/>
</dbReference>
<name>A0A372EKN2_9BURK</name>
<dbReference type="InterPro" id="IPR051686">
    <property type="entry name" value="Lipoprotein_DolP"/>
</dbReference>
<gene>
    <name evidence="3" type="ORF">DY262_10205</name>
</gene>
<accession>A0A372EKN2</accession>
<feature type="domain" description="BON" evidence="2">
    <location>
        <begin position="149"/>
        <end position="217"/>
    </location>
</feature>
<dbReference type="PANTHER" id="PTHR34606">
    <property type="entry name" value="BON DOMAIN-CONTAINING PROTEIN"/>
    <property type="match status" value="1"/>
</dbReference>
<dbReference type="SMART" id="SM00749">
    <property type="entry name" value="BON"/>
    <property type="match status" value="3"/>
</dbReference>
<protein>
    <submittedName>
        <fullName evidence="3">BON domain-containing protein</fullName>
    </submittedName>
</protein>
<keyword evidence="1" id="KW-0732">Signal</keyword>
<evidence type="ECO:0000259" key="2">
    <source>
        <dbReference type="PROSITE" id="PS50914"/>
    </source>
</evidence>
<feature type="domain" description="BON" evidence="2">
    <location>
        <begin position="3"/>
        <end position="73"/>
    </location>
</feature>
<dbReference type="PROSITE" id="PS50914">
    <property type="entry name" value="BON"/>
    <property type="match status" value="3"/>
</dbReference>
<dbReference type="AlphaFoldDB" id="A0A372EKN2"/>
<keyword evidence="4" id="KW-1185">Reference proteome</keyword>
<sequence>MKTDEQLKQDVAAELAWDPAINTTQIGVAVRAGIVTLNGTLDSYAQKHAVERAVRRVAGARGIALDLEVRLSPGHARTDSDIAQAAAHALRWHSLVPDDKVKVEVEEGWLRLSGEVDWAYQRASAEQSVRPLVGVRGVTNEISIKARANAGEISRGIASALERHARREAQRIAVDVEGGVVTLSGTVESLADRQAAVGTAYAARGVSRVVDHLEVAA</sequence>
<organism evidence="3 4">
    <name type="scientific">Hydrogenophaga borbori</name>
    <dbReference type="NCBI Taxonomy" id="2294117"/>
    <lineage>
        <taxon>Bacteria</taxon>
        <taxon>Pseudomonadati</taxon>
        <taxon>Pseudomonadota</taxon>
        <taxon>Betaproteobacteria</taxon>
        <taxon>Burkholderiales</taxon>
        <taxon>Comamonadaceae</taxon>
        <taxon>Hydrogenophaga</taxon>
    </lineage>
</organism>
<dbReference type="InterPro" id="IPR014004">
    <property type="entry name" value="Transpt-assoc_nodulatn_dom_bac"/>
</dbReference>